<dbReference type="EMBL" id="JMIY01000004">
    <property type="protein sequence ID" value="KCZ71729.1"/>
    <property type="molecule type" value="Genomic_DNA"/>
</dbReference>
<dbReference type="RefSeq" id="WP_048090694.1">
    <property type="nucleotide sequence ID" value="NZ_JMIY01000004.1"/>
</dbReference>
<keyword evidence="3" id="KW-1185">Reference proteome</keyword>
<sequence length="354" mass="40245">MIDNDKVLIKKMRDSEANIEPNLREALDVLHFEVNDRDNIVIKPNLCDFRPAWEGGTTDPRIVEAFIKIIREKANPKITIVESDHAVATADEEFERMGYKEMAERLGVELVNLSKDKRYEVVLEGHYFETLNTTETLLGATKIISIAKLKTHIQQKITCNMKNLFGLLPEKYKAKYHPFMSEVLVDLAEYYRPFCIIDGIVGMEGPGPSDGYKKEAGMIIVGNNPVATDAVAARIMGFDPERVPNLRYAEKKGLGTTKPEVIGNIAEGKFEFIPVYSYLSYRFALFLNKCSFRVNRYFEGVSKFISLAGGGLMIFARGYYNSSEFGTLFKKDGFRYVRGLIIRLKVLFILRLKT</sequence>
<accession>A0A062V7H4</accession>
<evidence type="ECO:0000259" key="1">
    <source>
        <dbReference type="Pfam" id="PF04015"/>
    </source>
</evidence>
<comment type="caution">
    <text evidence="2">The sequence shown here is derived from an EMBL/GenBank/DDBJ whole genome shotgun (WGS) entry which is preliminary data.</text>
</comment>
<evidence type="ECO:0000313" key="2">
    <source>
        <dbReference type="EMBL" id="KCZ71729.1"/>
    </source>
</evidence>
<name>A0A062V7H4_9EURY</name>
<dbReference type="Pfam" id="PF04015">
    <property type="entry name" value="DUF362"/>
    <property type="match status" value="1"/>
</dbReference>
<evidence type="ECO:0000313" key="3">
    <source>
        <dbReference type="Proteomes" id="UP000027153"/>
    </source>
</evidence>
<reference evidence="2 3" key="1">
    <citation type="journal article" date="2013" name="Nature">
        <title>Anaerobic oxidation of methane coupled to nitrate reduction in a novel archaeal lineage.</title>
        <authorList>
            <person name="Haroon M.F."/>
            <person name="Hu S."/>
            <person name="Shi Y."/>
            <person name="Imelfort M."/>
            <person name="Keller J."/>
            <person name="Hugenholtz P."/>
            <person name="Yuan Z."/>
            <person name="Tyson G.W."/>
        </authorList>
    </citation>
    <scope>NUCLEOTIDE SEQUENCE [LARGE SCALE GENOMIC DNA]</scope>
    <source>
        <strain evidence="2 3">ANME-2d</strain>
    </source>
</reference>
<dbReference type="InterPro" id="IPR007160">
    <property type="entry name" value="DUF362"/>
</dbReference>
<organism evidence="2 3">
    <name type="scientific">Candidatus Methanoperedens nitratireducens</name>
    <dbReference type="NCBI Taxonomy" id="1392998"/>
    <lineage>
        <taxon>Archaea</taxon>
        <taxon>Methanobacteriati</taxon>
        <taxon>Methanobacteriota</taxon>
        <taxon>Stenosarchaea group</taxon>
        <taxon>Methanomicrobia</taxon>
        <taxon>Methanosarcinales</taxon>
        <taxon>ANME-2 cluster</taxon>
        <taxon>Candidatus Methanoperedentaceae</taxon>
        <taxon>Candidatus Methanoperedens</taxon>
    </lineage>
</organism>
<proteinExistence type="predicted"/>
<feature type="domain" description="DUF362" evidence="1">
    <location>
        <begin position="40"/>
        <end position="234"/>
    </location>
</feature>
<protein>
    <recommendedName>
        <fullName evidence="1">DUF362 domain-containing protein</fullName>
    </recommendedName>
</protein>
<dbReference type="Proteomes" id="UP000027153">
    <property type="component" value="Unassembled WGS sequence"/>
</dbReference>
<dbReference type="OrthoDB" id="2837at2157"/>
<gene>
    <name evidence="2" type="ORF">ANME2D_01783</name>
</gene>
<dbReference type="AlphaFoldDB" id="A0A062V7H4"/>